<protein>
    <submittedName>
        <fullName evidence="2">Uncharacterized protein</fullName>
    </submittedName>
</protein>
<gene>
    <name evidence="2" type="ORF">SAMN04490239_6137</name>
</gene>
<dbReference type="Proteomes" id="UP000183561">
    <property type="component" value="Unassembled WGS sequence"/>
</dbReference>
<dbReference type="EMBL" id="FNSV01000005">
    <property type="protein sequence ID" value="SEC95581.1"/>
    <property type="molecule type" value="Genomic_DNA"/>
</dbReference>
<sequence length="121" mass="13364">MTPPRLSLDDEILDLAVMWLPIGDPPADKIRRDFGVEPAEYRARLARAIDRYLQTSNARTAAPLDRFFETSMLTALRPKQSPPGDERSGRNLCQRGGGHPLDARSVVGGCTRVGTNEEETS</sequence>
<name>A0A1H4WSH8_9NOCA</name>
<evidence type="ECO:0000313" key="2">
    <source>
        <dbReference type="EMBL" id="SEC95581.1"/>
    </source>
</evidence>
<feature type="region of interest" description="Disordered" evidence="1">
    <location>
        <begin position="76"/>
        <end position="121"/>
    </location>
</feature>
<keyword evidence="3" id="KW-1185">Reference proteome</keyword>
<organism evidence="2 3">
    <name type="scientific">Rhodococcus koreensis</name>
    <dbReference type="NCBI Taxonomy" id="99653"/>
    <lineage>
        <taxon>Bacteria</taxon>
        <taxon>Bacillati</taxon>
        <taxon>Actinomycetota</taxon>
        <taxon>Actinomycetes</taxon>
        <taxon>Mycobacteriales</taxon>
        <taxon>Nocardiaceae</taxon>
        <taxon>Rhodococcus</taxon>
    </lineage>
</organism>
<dbReference type="AlphaFoldDB" id="A0A1H4WSH8"/>
<evidence type="ECO:0000313" key="3">
    <source>
        <dbReference type="Proteomes" id="UP000183561"/>
    </source>
</evidence>
<accession>A0A1H4WSH8</accession>
<reference evidence="3" key="1">
    <citation type="submission" date="2016-10" db="EMBL/GenBank/DDBJ databases">
        <authorList>
            <person name="Varghese N."/>
            <person name="Submissions S."/>
        </authorList>
    </citation>
    <scope>NUCLEOTIDE SEQUENCE [LARGE SCALE GENOMIC DNA]</scope>
    <source>
        <strain evidence="3">DSM 44498</strain>
    </source>
</reference>
<proteinExistence type="predicted"/>
<evidence type="ECO:0000256" key="1">
    <source>
        <dbReference type="SAM" id="MobiDB-lite"/>
    </source>
</evidence>